<evidence type="ECO:0000313" key="8">
    <source>
        <dbReference type="EMBL" id="KAF0911616.1"/>
    </source>
</evidence>
<dbReference type="PANTHER" id="PTHR31989">
    <property type="entry name" value="NAC DOMAIN-CONTAINING PROTEIN 82-RELATED"/>
    <property type="match status" value="1"/>
</dbReference>
<evidence type="ECO:0000256" key="3">
    <source>
        <dbReference type="ARBA" id="ARBA00023125"/>
    </source>
</evidence>
<dbReference type="Gene3D" id="2.170.150.80">
    <property type="entry name" value="NAC domain"/>
    <property type="match status" value="1"/>
</dbReference>
<gene>
    <name evidence="8" type="ORF">E2562_011233</name>
</gene>
<keyword evidence="9" id="KW-1185">Reference proteome</keyword>
<evidence type="ECO:0000259" key="7">
    <source>
        <dbReference type="PROSITE" id="PS51005"/>
    </source>
</evidence>
<feature type="region of interest" description="Disordered" evidence="6">
    <location>
        <begin position="174"/>
        <end position="220"/>
    </location>
</feature>
<dbReference type="EMBL" id="SPHZ02000006">
    <property type="protein sequence ID" value="KAF0911616.1"/>
    <property type="molecule type" value="Genomic_DNA"/>
</dbReference>
<evidence type="ECO:0000256" key="6">
    <source>
        <dbReference type="SAM" id="MobiDB-lite"/>
    </source>
</evidence>
<keyword evidence="3" id="KW-0238">DNA-binding</keyword>
<sequence>MENGAGGEGPVASAGSGSRKHELVPQLQLPPGFRYVPTDEELVDVYLRCKIEGRTPPLDIVNEVDIMRSDPQKLIVREPSKTNKKDEPNRKVVVDGVEVGGWIATGSVTKIYRTSRLMDQETIIGTKRILTYRSILSAEDNKWSMHEYIMSGKSQMGQYALCAIQLKQTYEAEKKVEEEGKSGNEGKRRVARKGMRENRSTCQGQEEQHETSSLGKITDDTYPLEVGNVEDYTQSQLCNQDNGDVFFGAFEDSTNELHDTFVLSRQERNYNDAIDQSMAIQHVGEDCMGDGDAKIYYADDISSFHTNNDSLLDVDGDHVREPEM</sequence>
<dbReference type="Proteomes" id="UP000479710">
    <property type="component" value="Unassembled WGS sequence"/>
</dbReference>
<keyword evidence="2" id="KW-0805">Transcription regulation</keyword>
<feature type="region of interest" description="Disordered" evidence="6">
    <location>
        <begin position="1"/>
        <end position="22"/>
    </location>
</feature>
<keyword evidence="4" id="KW-0804">Transcription</keyword>
<evidence type="ECO:0000256" key="4">
    <source>
        <dbReference type="ARBA" id="ARBA00023163"/>
    </source>
</evidence>
<feature type="domain" description="NAC" evidence="7">
    <location>
        <begin position="29"/>
        <end position="167"/>
    </location>
</feature>
<reference evidence="8 9" key="1">
    <citation type="submission" date="2019-11" db="EMBL/GenBank/DDBJ databases">
        <title>Whole genome sequence of Oryza granulata.</title>
        <authorList>
            <person name="Li W."/>
        </authorList>
    </citation>
    <scope>NUCLEOTIDE SEQUENCE [LARGE SCALE GENOMIC DNA]</scope>
    <source>
        <strain evidence="9">cv. Menghai</strain>
        <tissue evidence="8">Leaf</tissue>
    </source>
</reference>
<accession>A0A6G1DGR8</accession>
<dbReference type="GO" id="GO:0003677">
    <property type="term" value="F:DNA binding"/>
    <property type="evidence" value="ECO:0007669"/>
    <property type="project" value="UniProtKB-KW"/>
</dbReference>
<dbReference type="Pfam" id="PF02365">
    <property type="entry name" value="NAM"/>
    <property type="match status" value="1"/>
</dbReference>
<protein>
    <recommendedName>
        <fullName evidence="7">NAC domain-containing protein</fullName>
    </recommendedName>
</protein>
<keyword evidence="5" id="KW-0539">Nucleus</keyword>
<dbReference type="InterPro" id="IPR036093">
    <property type="entry name" value="NAC_dom_sf"/>
</dbReference>
<evidence type="ECO:0000256" key="1">
    <source>
        <dbReference type="ARBA" id="ARBA00004123"/>
    </source>
</evidence>
<comment type="caution">
    <text evidence="8">The sequence shown here is derived from an EMBL/GenBank/DDBJ whole genome shotgun (WGS) entry which is preliminary data.</text>
</comment>
<proteinExistence type="predicted"/>
<dbReference type="SUPFAM" id="SSF101941">
    <property type="entry name" value="NAC domain"/>
    <property type="match status" value="1"/>
</dbReference>
<dbReference type="OrthoDB" id="692749at2759"/>
<feature type="compositionally biased region" description="Basic and acidic residues" evidence="6">
    <location>
        <begin position="174"/>
        <end position="199"/>
    </location>
</feature>
<evidence type="ECO:0000256" key="5">
    <source>
        <dbReference type="ARBA" id="ARBA00023242"/>
    </source>
</evidence>
<dbReference type="InterPro" id="IPR003441">
    <property type="entry name" value="NAC-dom"/>
</dbReference>
<dbReference type="GO" id="GO:0006355">
    <property type="term" value="P:regulation of DNA-templated transcription"/>
    <property type="evidence" value="ECO:0007669"/>
    <property type="project" value="InterPro"/>
</dbReference>
<evidence type="ECO:0000256" key="2">
    <source>
        <dbReference type="ARBA" id="ARBA00023015"/>
    </source>
</evidence>
<name>A0A6G1DGR8_9ORYZ</name>
<comment type="subcellular location">
    <subcellularLocation>
        <location evidence="1">Nucleus</location>
    </subcellularLocation>
</comment>
<dbReference type="GO" id="GO:0005634">
    <property type="term" value="C:nucleus"/>
    <property type="evidence" value="ECO:0007669"/>
    <property type="project" value="UniProtKB-SubCell"/>
</dbReference>
<dbReference type="AlphaFoldDB" id="A0A6G1DGR8"/>
<feature type="compositionally biased region" description="Polar residues" evidence="6">
    <location>
        <begin position="200"/>
        <end position="215"/>
    </location>
</feature>
<evidence type="ECO:0000313" key="9">
    <source>
        <dbReference type="Proteomes" id="UP000479710"/>
    </source>
</evidence>
<organism evidence="8 9">
    <name type="scientific">Oryza meyeriana var. granulata</name>
    <dbReference type="NCBI Taxonomy" id="110450"/>
    <lineage>
        <taxon>Eukaryota</taxon>
        <taxon>Viridiplantae</taxon>
        <taxon>Streptophyta</taxon>
        <taxon>Embryophyta</taxon>
        <taxon>Tracheophyta</taxon>
        <taxon>Spermatophyta</taxon>
        <taxon>Magnoliopsida</taxon>
        <taxon>Liliopsida</taxon>
        <taxon>Poales</taxon>
        <taxon>Poaceae</taxon>
        <taxon>BOP clade</taxon>
        <taxon>Oryzoideae</taxon>
        <taxon>Oryzeae</taxon>
        <taxon>Oryzinae</taxon>
        <taxon>Oryza</taxon>
        <taxon>Oryza meyeriana</taxon>
    </lineage>
</organism>
<dbReference type="PROSITE" id="PS51005">
    <property type="entry name" value="NAC"/>
    <property type="match status" value="1"/>
</dbReference>